<dbReference type="GeneID" id="9887577"/>
<proteinExistence type="predicted"/>
<feature type="region of interest" description="Disordered" evidence="1">
    <location>
        <begin position="78"/>
        <end position="117"/>
    </location>
</feature>
<name>E3T4U5_CROVB</name>
<protein>
    <submittedName>
        <fullName evidence="2">Uncharacterized protein</fullName>
    </submittedName>
</protein>
<evidence type="ECO:0000256" key="1">
    <source>
        <dbReference type="SAM" id="MobiDB-lite"/>
    </source>
</evidence>
<reference evidence="2 3" key="1">
    <citation type="journal article" date="2010" name="Proc. Natl. Acad. Sci. U.S.A.">
        <title>Giant virus with a remarkable complement of genes infects marine zooplankton.</title>
        <authorList>
            <person name="Fischer M.G."/>
            <person name="Allen M.J."/>
            <person name="Wilson W.H."/>
            <person name="Suttle C.A."/>
        </authorList>
    </citation>
    <scope>NUCLEOTIDE SEQUENCE [LARGE SCALE GENOMIC DNA]</scope>
    <source>
        <strain evidence="2 3">BV-PW1</strain>
    </source>
</reference>
<evidence type="ECO:0000313" key="2">
    <source>
        <dbReference type="EMBL" id="ADO67208.1"/>
    </source>
</evidence>
<accession>E3T4U5</accession>
<gene>
    <name evidence="2" type="ORF">crov175</name>
</gene>
<dbReference type="Proteomes" id="UP000029781">
    <property type="component" value="Segment"/>
</dbReference>
<sequence length="254" mass="28065">MASVIADLFKTLSQVFNPDKLQFEDIPEAQLQKLQKLNSTLGNLYYVTKQKQMVLFNSLHAPIGVLVGGALIHVGGGDAPPLRRTQSASSTPKITSPELKRPSSTLKSTPPFENPPTMVAPPLDELKGLQFTAPDKPVKSLYSVSTVLANILKTHEEDLIKTFSTSQLQEIANLIKKTYKSEQEVYKTVFMMNEIQEQLATGNIDDKSVGTLKELVIQGRKAHKLQTEETKQTFNKIGNLLILTGLPMNSVSYL</sequence>
<dbReference type="EMBL" id="GU244497">
    <property type="protein sequence ID" value="ADO67208.1"/>
    <property type="molecule type" value="Genomic_DNA"/>
</dbReference>
<dbReference type="RefSeq" id="YP_003969807.1">
    <property type="nucleotide sequence ID" value="NC_014637.1"/>
</dbReference>
<organismHost>
    <name type="scientific">Cafeteria roenbergensis</name>
    <name type="common">Marine flagellate</name>
    <dbReference type="NCBI Taxonomy" id="33653"/>
</organismHost>
<dbReference type="KEGG" id="vg:9887577"/>
<evidence type="ECO:0000313" key="3">
    <source>
        <dbReference type="Proteomes" id="UP000029781"/>
    </source>
</evidence>
<keyword evidence="3" id="KW-1185">Reference proteome</keyword>
<feature type="compositionally biased region" description="Polar residues" evidence="1">
    <location>
        <begin position="84"/>
        <end position="94"/>
    </location>
</feature>
<organism evidence="2 3">
    <name type="scientific">Cafeteria roenbergensis virus (strain BV-PW1)</name>
    <name type="common">CroV</name>
    <dbReference type="NCBI Taxonomy" id="693272"/>
    <lineage>
        <taxon>Viruses</taxon>
        <taxon>Varidnaviria</taxon>
        <taxon>Bamfordvirae</taxon>
        <taxon>Nucleocytoviricota</taxon>
        <taxon>Megaviricetes</taxon>
        <taxon>Imitervirales</taxon>
        <taxon>Mimiviridae</taxon>
        <taxon>Aliimimivirinae</taxon>
        <taxon>Rheavirus</taxon>
        <taxon>Rheavirus sinusmexicani</taxon>
    </lineage>
</organism>